<feature type="transmembrane region" description="Helical" evidence="6">
    <location>
        <begin position="12"/>
        <end position="32"/>
    </location>
</feature>
<dbReference type="RefSeq" id="WP_052677773.1">
    <property type="nucleotide sequence ID" value="NZ_CP031425.1"/>
</dbReference>
<name>A0A0F0KI50_9MICO</name>
<evidence type="ECO:0000259" key="7">
    <source>
        <dbReference type="Pfam" id="PF13396"/>
    </source>
</evidence>
<gene>
    <name evidence="8" type="ORF">RN50_02304</name>
</gene>
<organism evidence="8 9">
    <name type="scientific">Microbacterium foliorum</name>
    <dbReference type="NCBI Taxonomy" id="104336"/>
    <lineage>
        <taxon>Bacteria</taxon>
        <taxon>Bacillati</taxon>
        <taxon>Actinomycetota</taxon>
        <taxon>Actinomycetes</taxon>
        <taxon>Micrococcales</taxon>
        <taxon>Microbacteriaceae</taxon>
        <taxon>Microbacterium</taxon>
    </lineage>
</organism>
<keyword evidence="4 6" id="KW-1133">Transmembrane helix</keyword>
<evidence type="ECO:0000256" key="5">
    <source>
        <dbReference type="ARBA" id="ARBA00023136"/>
    </source>
</evidence>
<evidence type="ECO:0000256" key="4">
    <source>
        <dbReference type="ARBA" id="ARBA00022989"/>
    </source>
</evidence>
<keyword evidence="5 6" id="KW-0472">Membrane</keyword>
<dbReference type="InterPro" id="IPR027379">
    <property type="entry name" value="CLS_N"/>
</dbReference>
<dbReference type="EMBL" id="JYIU01000044">
    <property type="protein sequence ID" value="KJL20124.1"/>
    <property type="molecule type" value="Genomic_DNA"/>
</dbReference>
<evidence type="ECO:0000313" key="8">
    <source>
        <dbReference type="EMBL" id="KJL20124.1"/>
    </source>
</evidence>
<sequence>MNPLIPTLTDGLVMAALVAGFALAIFAFVSLIRTRGLSALQVLLWSFAILVVPFLGPGAWFLVEARDSESRSRRRGAVQD</sequence>
<accession>A0A0F0KI50</accession>
<protein>
    <recommendedName>
        <fullName evidence="7">Cardiolipin synthase N-terminal domain-containing protein</fullName>
    </recommendedName>
</protein>
<feature type="domain" description="Cardiolipin synthase N-terminal" evidence="7">
    <location>
        <begin position="22"/>
        <end position="63"/>
    </location>
</feature>
<evidence type="ECO:0000256" key="3">
    <source>
        <dbReference type="ARBA" id="ARBA00022692"/>
    </source>
</evidence>
<keyword evidence="2" id="KW-1003">Cell membrane</keyword>
<proteinExistence type="predicted"/>
<dbReference type="GO" id="GO:0005886">
    <property type="term" value="C:plasma membrane"/>
    <property type="evidence" value="ECO:0007669"/>
    <property type="project" value="UniProtKB-SubCell"/>
</dbReference>
<reference evidence="8 9" key="1">
    <citation type="submission" date="2015-02" db="EMBL/GenBank/DDBJ databases">
        <title>Draft genome sequences of ten Microbacterium spp. with emphasis on heavy metal contaminated environments.</title>
        <authorList>
            <person name="Corretto E."/>
        </authorList>
    </citation>
    <scope>NUCLEOTIDE SEQUENCE [LARGE SCALE GENOMIC DNA]</scope>
    <source>
        <strain evidence="8 9">DSM 12966</strain>
    </source>
</reference>
<dbReference type="AlphaFoldDB" id="A0A0F0KI50"/>
<evidence type="ECO:0000313" key="9">
    <source>
        <dbReference type="Proteomes" id="UP000033572"/>
    </source>
</evidence>
<keyword evidence="9" id="KW-1185">Reference proteome</keyword>
<keyword evidence="3 6" id="KW-0812">Transmembrane</keyword>
<comment type="subcellular location">
    <subcellularLocation>
        <location evidence="1">Cell membrane</location>
        <topology evidence="1">Multi-pass membrane protein</topology>
    </subcellularLocation>
</comment>
<feature type="transmembrane region" description="Helical" evidence="6">
    <location>
        <begin position="44"/>
        <end position="63"/>
    </location>
</feature>
<dbReference type="PATRIC" id="fig|104336.4.peg.2345"/>
<evidence type="ECO:0000256" key="2">
    <source>
        <dbReference type="ARBA" id="ARBA00022475"/>
    </source>
</evidence>
<dbReference type="KEGG" id="mfol:DXT68_09990"/>
<comment type="caution">
    <text evidence="8">The sequence shown here is derived from an EMBL/GenBank/DDBJ whole genome shotgun (WGS) entry which is preliminary data.</text>
</comment>
<evidence type="ECO:0000256" key="1">
    <source>
        <dbReference type="ARBA" id="ARBA00004651"/>
    </source>
</evidence>
<dbReference type="GeneID" id="95968467"/>
<dbReference type="Proteomes" id="UP000033572">
    <property type="component" value="Unassembled WGS sequence"/>
</dbReference>
<evidence type="ECO:0000256" key="6">
    <source>
        <dbReference type="SAM" id="Phobius"/>
    </source>
</evidence>
<dbReference type="Pfam" id="PF13396">
    <property type="entry name" value="PLDc_N"/>
    <property type="match status" value="1"/>
</dbReference>